<gene>
    <name evidence="1" type="ORF">OGZ39_11655</name>
</gene>
<evidence type="ECO:0000313" key="2">
    <source>
        <dbReference type="Proteomes" id="UP001152656"/>
    </source>
</evidence>
<proteinExistence type="predicted"/>
<sequence length="105" mass="12588">MFNYIDEIYKLTNFAILTPSNLLNNIKLENYEEIRYYKDNGDLICEMVSIEDKEVVRYIYTFDLSDKLNKAIIYFGTETMEIFNRDKKLKKCLSQYDNLKSRNAI</sequence>
<accession>A0A9X4S382</accession>
<evidence type="ECO:0000313" key="1">
    <source>
        <dbReference type="EMBL" id="MDG4982298.1"/>
    </source>
</evidence>
<comment type="caution">
    <text evidence="1">The sequence shown here is derived from an EMBL/GenBank/DDBJ whole genome shotgun (WGS) entry which is preliminary data.</text>
</comment>
<dbReference type="Proteomes" id="UP001152656">
    <property type="component" value="Unassembled WGS sequence"/>
</dbReference>
<dbReference type="RefSeq" id="WP_137016435.1">
    <property type="nucleotide sequence ID" value="NZ_JAOWLP010000014.1"/>
</dbReference>
<dbReference type="AlphaFoldDB" id="A0A9X4S382"/>
<protein>
    <submittedName>
        <fullName evidence="1">Uncharacterized protein</fullName>
    </submittedName>
</protein>
<reference evidence="1" key="1">
    <citation type="submission" date="2022-10" db="EMBL/GenBank/DDBJ databases">
        <authorList>
            <person name="Turner M.S."/>
            <person name="Huang W."/>
        </authorList>
    </citation>
    <scope>NUCLEOTIDE SEQUENCE</scope>
    <source>
        <strain evidence="1">581</strain>
    </source>
</reference>
<reference evidence="1" key="2">
    <citation type="journal article" date="2023" name="Food Microbiol.">
        <title>Evaluation of the fermentation potential of lactic acid bacteria isolated from herbs, fruits and vegetables as starter cultures in nut-based milk alternatives.</title>
        <authorList>
            <person name="Huang W."/>
            <person name="Dong A."/>
            <person name="Pham H.T."/>
            <person name="Zhou C."/>
            <person name="Huo Z."/>
            <person name="Watjen A.P."/>
            <person name="Prakash S."/>
            <person name="Bang-Berthelsen C.H."/>
            <person name="Turner M.S."/>
        </authorList>
    </citation>
    <scope>NUCLEOTIDE SEQUENCE</scope>
    <source>
        <strain evidence="1">581</strain>
    </source>
</reference>
<dbReference type="EMBL" id="JAOWLP010000014">
    <property type="protein sequence ID" value="MDG4982298.1"/>
    <property type="molecule type" value="Genomic_DNA"/>
</dbReference>
<organism evidence="1 2">
    <name type="scientific">Lactococcus lactis</name>
    <dbReference type="NCBI Taxonomy" id="1358"/>
    <lineage>
        <taxon>Bacteria</taxon>
        <taxon>Bacillati</taxon>
        <taxon>Bacillota</taxon>
        <taxon>Bacilli</taxon>
        <taxon>Lactobacillales</taxon>
        <taxon>Streptococcaceae</taxon>
        <taxon>Lactococcus</taxon>
    </lineage>
</organism>
<name>A0A9X4S382_9LACT</name>